<sequence>MAALDGERTHAPDPGITRRRAVGAKRRLAPTICHHELEDQTLTLKDYQGNRISVVGRGHFKITFKDRTEVLPLTIVDRDRPSLLGLQWFAPLGIEVTGIHHVEEADWEAALGCILWGDRVVIPDKLQERVLGMLHEGHPGMVKMKSVARSYAWWPGIDKQIETWVAKCKQCQESRPNPPAAPIQEWETPRGPWSRIHIDFAGPTKGHMYLITVDAYSNWLEVSTMKSTTTEAVIKKLNKLFATHGLPDVLVSDYGPQFTALAFEQFLAGQGIRHALTAPANPAANGRAERMVQYTKKTIQKIEATNIQDRINKMLLIQHITPSATTNRSPAELMMGRKLWSTLDRMHPIYNPEKPPGSSSKLRKYNIGDLVYAKNLSGEPLWVPATITQITGPLSYQLETSDGKNWK</sequence>
<dbReference type="GO" id="GO:0003676">
    <property type="term" value="F:nucleic acid binding"/>
    <property type="evidence" value="ECO:0007669"/>
    <property type="project" value="InterPro"/>
</dbReference>
<protein>
    <recommendedName>
        <fullName evidence="1">Gypsy retrotransposon integrase-like protein 1</fullName>
    </recommendedName>
</protein>
<dbReference type="Gene3D" id="1.10.340.70">
    <property type="match status" value="1"/>
</dbReference>
<dbReference type="Pfam" id="PF00665">
    <property type="entry name" value="rve"/>
    <property type="match status" value="1"/>
</dbReference>
<dbReference type="FunFam" id="3.30.420.10:FF:000063">
    <property type="entry name" value="Retrovirus-related Pol polyprotein from transposon 297-like Protein"/>
    <property type="match status" value="1"/>
</dbReference>
<reference evidence="5" key="1">
    <citation type="submission" date="2025-08" db="UniProtKB">
        <authorList>
            <consortium name="RefSeq"/>
        </authorList>
    </citation>
    <scope>IDENTIFICATION</scope>
</reference>
<dbReference type="InterPro" id="IPR001584">
    <property type="entry name" value="Integrase_cat-core"/>
</dbReference>
<organism evidence="4 5">
    <name type="scientific">Notechis scutatus</name>
    <name type="common">mainland tiger snake</name>
    <dbReference type="NCBI Taxonomy" id="8663"/>
    <lineage>
        <taxon>Eukaryota</taxon>
        <taxon>Metazoa</taxon>
        <taxon>Chordata</taxon>
        <taxon>Craniata</taxon>
        <taxon>Vertebrata</taxon>
        <taxon>Euteleostomi</taxon>
        <taxon>Lepidosauria</taxon>
        <taxon>Squamata</taxon>
        <taxon>Bifurcata</taxon>
        <taxon>Unidentata</taxon>
        <taxon>Episquamata</taxon>
        <taxon>Toxicofera</taxon>
        <taxon>Serpentes</taxon>
        <taxon>Colubroidea</taxon>
        <taxon>Elapidae</taxon>
        <taxon>Hydrophiinae</taxon>
        <taxon>Notechis</taxon>
    </lineage>
</organism>
<evidence type="ECO:0000313" key="5">
    <source>
        <dbReference type="RefSeq" id="XP_026533592.1"/>
    </source>
</evidence>
<evidence type="ECO:0000256" key="2">
    <source>
        <dbReference type="SAM" id="MobiDB-lite"/>
    </source>
</evidence>
<gene>
    <name evidence="5" type="primary">LOC113418752</name>
</gene>
<dbReference type="Proteomes" id="UP000504612">
    <property type="component" value="Unplaced"/>
</dbReference>
<proteinExistence type="predicted"/>
<dbReference type="AlphaFoldDB" id="A0A6J1URH8"/>
<evidence type="ECO:0000256" key="1">
    <source>
        <dbReference type="ARBA" id="ARBA00039658"/>
    </source>
</evidence>
<feature type="domain" description="Integrase catalytic" evidence="3">
    <location>
        <begin position="188"/>
        <end position="338"/>
    </location>
</feature>
<dbReference type="InterPro" id="IPR012337">
    <property type="entry name" value="RNaseH-like_sf"/>
</dbReference>
<dbReference type="KEGG" id="nss:113418752"/>
<keyword evidence="4" id="KW-1185">Reference proteome</keyword>
<dbReference type="PANTHER" id="PTHR37984:SF12">
    <property type="entry name" value="RIBONUCLEASE H"/>
    <property type="match status" value="1"/>
</dbReference>
<dbReference type="InterPro" id="IPR036397">
    <property type="entry name" value="RNaseH_sf"/>
</dbReference>
<name>A0A6J1URH8_9SAUR</name>
<accession>A0A6J1URH8</accession>
<dbReference type="InterPro" id="IPR050951">
    <property type="entry name" value="Retrovirus_Pol_polyprotein"/>
</dbReference>
<dbReference type="InterPro" id="IPR041588">
    <property type="entry name" value="Integrase_H2C2"/>
</dbReference>
<feature type="region of interest" description="Disordered" evidence="2">
    <location>
        <begin position="1"/>
        <end position="20"/>
    </location>
</feature>
<dbReference type="RefSeq" id="XP_026533592.1">
    <property type="nucleotide sequence ID" value="XM_026677807.1"/>
</dbReference>
<dbReference type="FunFam" id="1.10.340.70:FF:000003">
    <property type="entry name" value="Protein CBG25708"/>
    <property type="match status" value="1"/>
</dbReference>
<dbReference type="Pfam" id="PF17921">
    <property type="entry name" value="Integrase_H2C2"/>
    <property type="match status" value="1"/>
</dbReference>
<dbReference type="SUPFAM" id="SSF53098">
    <property type="entry name" value="Ribonuclease H-like"/>
    <property type="match status" value="1"/>
</dbReference>
<dbReference type="PANTHER" id="PTHR37984">
    <property type="entry name" value="PROTEIN CBG26694"/>
    <property type="match status" value="1"/>
</dbReference>
<evidence type="ECO:0000313" key="4">
    <source>
        <dbReference type="Proteomes" id="UP000504612"/>
    </source>
</evidence>
<dbReference type="Gene3D" id="3.30.420.10">
    <property type="entry name" value="Ribonuclease H-like superfamily/Ribonuclease H"/>
    <property type="match status" value="1"/>
</dbReference>
<dbReference type="PROSITE" id="PS50994">
    <property type="entry name" value="INTEGRASE"/>
    <property type="match status" value="1"/>
</dbReference>
<evidence type="ECO:0000259" key="3">
    <source>
        <dbReference type="PROSITE" id="PS50994"/>
    </source>
</evidence>
<feature type="compositionally biased region" description="Basic and acidic residues" evidence="2">
    <location>
        <begin position="1"/>
        <end position="11"/>
    </location>
</feature>
<dbReference type="GO" id="GO:0015074">
    <property type="term" value="P:DNA integration"/>
    <property type="evidence" value="ECO:0007669"/>
    <property type="project" value="InterPro"/>
</dbReference>
<dbReference type="GeneID" id="113418752"/>